<dbReference type="AlphaFoldDB" id="A0A5S6QCV8"/>
<sequence>MPIQRRRLMIGFAEGGNPLPVFWVHCTMTAIIAQFLAINSNTVDVVDDPGGRSQQPINPRLDPDSSGDIKFDFSTTDCFGQLLTVFKCCCFKRGRLEKLNVK</sequence>
<keyword evidence="2" id="KW-1185">Reference proteome</keyword>
<dbReference type="WBParaSite" id="TMUE_1000004772.1">
    <property type="protein sequence ID" value="TMUE_1000004772.1"/>
    <property type="gene ID" value="WBGene00299097"/>
</dbReference>
<accession>A0A5S6QCV8</accession>
<organism evidence="2 3">
    <name type="scientific">Trichuris muris</name>
    <name type="common">Mouse whipworm</name>
    <dbReference type="NCBI Taxonomy" id="70415"/>
    <lineage>
        <taxon>Eukaryota</taxon>
        <taxon>Metazoa</taxon>
        <taxon>Ecdysozoa</taxon>
        <taxon>Nematoda</taxon>
        <taxon>Enoplea</taxon>
        <taxon>Dorylaimia</taxon>
        <taxon>Trichinellida</taxon>
        <taxon>Trichuridae</taxon>
        <taxon>Trichuris</taxon>
    </lineage>
</organism>
<proteinExistence type="predicted"/>
<reference evidence="3" key="1">
    <citation type="submission" date="2019-12" db="UniProtKB">
        <authorList>
            <consortium name="WormBaseParasite"/>
        </authorList>
    </citation>
    <scope>IDENTIFICATION</scope>
</reference>
<dbReference type="Proteomes" id="UP000046395">
    <property type="component" value="Unassembled WGS sequence"/>
</dbReference>
<evidence type="ECO:0000313" key="2">
    <source>
        <dbReference type="Proteomes" id="UP000046395"/>
    </source>
</evidence>
<evidence type="ECO:0000313" key="3">
    <source>
        <dbReference type="WBParaSite" id="TMUE_1000004772.1"/>
    </source>
</evidence>
<name>A0A5S6QCV8_TRIMR</name>
<evidence type="ECO:0000256" key="1">
    <source>
        <dbReference type="SAM" id="MobiDB-lite"/>
    </source>
</evidence>
<feature type="region of interest" description="Disordered" evidence="1">
    <location>
        <begin position="47"/>
        <end position="66"/>
    </location>
</feature>
<protein>
    <submittedName>
        <fullName evidence="3">Uncharacterized protein</fullName>
    </submittedName>
</protein>